<protein>
    <submittedName>
        <fullName evidence="1">Uncharacterized protein</fullName>
    </submittedName>
</protein>
<name>A0ABP1CKH9_9APHY</name>
<dbReference type="Proteomes" id="UP001497453">
    <property type="component" value="Chromosome 1"/>
</dbReference>
<accession>A0ABP1CKH9</accession>
<evidence type="ECO:0000313" key="1">
    <source>
        <dbReference type="EMBL" id="CAL1696198.1"/>
    </source>
</evidence>
<dbReference type="EMBL" id="OZ037944">
    <property type="protein sequence ID" value="CAL1696198.1"/>
    <property type="molecule type" value="Genomic_DNA"/>
</dbReference>
<proteinExistence type="predicted"/>
<gene>
    <name evidence="1" type="ORF">GFSPODELE1_LOCUS1085</name>
</gene>
<organism evidence="1 2">
    <name type="scientific">Somion occarium</name>
    <dbReference type="NCBI Taxonomy" id="3059160"/>
    <lineage>
        <taxon>Eukaryota</taxon>
        <taxon>Fungi</taxon>
        <taxon>Dikarya</taxon>
        <taxon>Basidiomycota</taxon>
        <taxon>Agaricomycotina</taxon>
        <taxon>Agaricomycetes</taxon>
        <taxon>Polyporales</taxon>
        <taxon>Cerrenaceae</taxon>
        <taxon>Somion</taxon>
    </lineage>
</organism>
<keyword evidence="2" id="KW-1185">Reference proteome</keyword>
<evidence type="ECO:0000313" key="2">
    <source>
        <dbReference type="Proteomes" id="UP001497453"/>
    </source>
</evidence>
<reference evidence="2" key="1">
    <citation type="submission" date="2024-04" db="EMBL/GenBank/DDBJ databases">
        <authorList>
            <person name="Shaw F."/>
            <person name="Minotto A."/>
        </authorList>
    </citation>
    <scope>NUCLEOTIDE SEQUENCE [LARGE SCALE GENOMIC DNA]</scope>
</reference>
<sequence>MNWSTTKLIHSVDIQKSACLPGVHILTPQDRVVCRGRDSAGSKCVPFTTSRRPAFLESSMFYGPTIDRFFQVGAIVPGEVGQHYSKNMMCGLVNGRS</sequence>